<comment type="caution">
    <text evidence="1">The sequence shown here is derived from an EMBL/GenBank/DDBJ whole genome shotgun (WGS) entry which is preliminary data.</text>
</comment>
<protein>
    <recommendedName>
        <fullName evidence="3">DUF3077 domain-containing protein</fullName>
    </recommendedName>
</protein>
<name>A0A177SA00_PSEPU</name>
<evidence type="ECO:0008006" key="3">
    <source>
        <dbReference type="Google" id="ProtNLM"/>
    </source>
</evidence>
<evidence type="ECO:0000313" key="1">
    <source>
        <dbReference type="EMBL" id="OAI84640.1"/>
    </source>
</evidence>
<reference evidence="1 2" key="1">
    <citation type="submission" date="2016-03" db="EMBL/GenBank/DDBJ databases">
        <title>Draft Genome Assembly of Pseudomonas putida strain CBF10-2.</title>
        <authorList>
            <person name="Iyer R.S."/>
            <person name="Damania A."/>
        </authorList>
    </citation>
    <scope>NUCLEOTIDE SEQUENCE [LARGE SCALE GENOMIC DNA]</scope>
    <source>
        <strain evidence="1 2">CBF10-2</strain>
    </source>
</reference>
<dbReference type="AlphaFoldDB" id="A0A177SA00"/>
<dbReference type="RefSeq" id="WP_064304789.1">
    <property type="nucleotide sequence ID" value="NZ_LUCV01000051.1"/>
</dbReference>
<dbReference type="Proteomes" id="UP000077752">
    <property type="component" value="Unassembled WGS sequence"/>
</dbReference>
<organism evidence="1 2">
    <name type="scientific">Pseudomonas putida</name>
    <name type="common">Arthrobacter siderocapsulatus</name>
    <dbReference type="NCBI Taxonomy" id="303"/>
    <lineage>
        <taxon>Bacteria</taxon>
        <taxon>Pseudomonadati</taxon>
        <taxon>Pseudomonadota</taxon>
        <taxon>Gammaproteobacteria</taxon>
        <taxon>Pseudomonadales</taxon>
        <taxon>Pseudomonadaceae</taxon>
        <taxon>Pseudomonas</taxon>
    </lineage>
</organism>
<evidence type="ECO:0000313" key="2">
    <source>
        <dbReference type="Proteomes" id="UP000077752"/>
    </source>
</evidence>
<dbReference type="EMBL" id="LUCV01000051">
    <property type="protein sequence ID" value="OAI84640.1"/>
    <property type="molecule type" value="Genomic_DNA"/>
</dbReference>
<sequence length="78" mass="8531">MKKLVPDPPPDLCIREGLSLDEALYLARQHLKRAIDNAHEAAEDAPLKQETLIGDAVLQIRIGLALLKVCANHRAVVA</sequence>
<gene>
    <name evidence="1" type="ORF">AYO28_26495</name>
</gene>
<proteinExistence type="predicted"/>
<accession>A0A177SA00</accession>